<dbReference type="EMBL" id="CAGS01000726">
    <property type="protein sequence ID" value="CCF86223.1"/>
    <property type="molecule type" value="Genomic_DNA"/>
</dbReference>
<keyword evidence="3" id="KW-1185">Reference proteome</keyword>
<organism evidence="2 3">
    <name type="scientific">Nitrolancea hollandica Lb</name>
    <dbReference type="NCBI Taxonomy" id="1129897"/>
    <lineage>
        <taxon>Bacteria</taxon>
        <taxon>Pseudomonadati</taxon>
        <taxon>Thermomicrobiota</taxon>
        <taxon>Thermomicrobia</taxon>
        <taxon>Sphaerobacterales</taxon>
        <taxon>Sphaerobacterineae</taxon>
        <taxon>Sphaerobacteraceae</taxon>
        <taxon>Nitrolancea</taxon>
    </lineage>
</organism>
<evidence type="ECO:0000313" key="2">
    <source>
        <dbReference type="EMBL" id="CCF86223.1"/>
    </source>
</evidence>
<sequence length="250" mass="27311">MAATAGMTPGLAGYQLHLPTFEGPLDVLLRLIERNQLAITEVSLVAVTDQFLAYVASLQEVPPEVLADFATVATRLLVLKSRSLLPAPPEPVEPDVTEDLTAQLAAYQAVKQAADHLRQRERVGWRAFAREVPLLEDIPIQEQVAPVPLPALLRAFRRCVARGRPEPVTYTQSPIITLAMMVRRLLGRIGSGRTRFSSMVGESPTRAEVVVGFIALLSLVHRRVVEASQPALFGEIEVEQIDAVPEAADD</sequence>
<comment type="caution">
    <text evidence="2">The sequence shown here is derived from an EMBL/GenBank/DDBJ whole genome shotgun (WGS) entry which is preliminary data.</text>
</comment>
<dbReference type="InterPro" id="IPR023093">
    <property type="entry name" value="ScpA-like_C"/>
</dbReference>
<dbReference type="InterPro" id="IPR003768">
    <property type="entry name" value="ScpA"/>
</dbReference>
<dbReference type="PANTHER" id="PTHR33969:SF2">
    <property type="entry name" value="SEGREGATION AND CONDENSATION PROTEIN A"/>
    <property type="match status" value="1"/>
</dbReference>
<proteinExistence type="predicted"/>
<protein>
    <recommendedName>
        <fullName evidence="1">Segregation and condensation protein A</fullName>
    </recommendedName>
</protein>
<evidence type="ECO:0000313" key="3">
    <source>
        <dbReference type="Proteomes" id="UP000004221"/>
    </source>
</evidence>
<name>I4ENG0_9BACT</name>
<dbReference type="Proteomes" id="UP000004221">
    <property type="component" value="Unassembled WGS sequence"/>
</dbReference>
<dbReference type="RefSeq" id="WP_008481917.1">
    <property type="nucleotide sequence ID" value="NZ_CAGS01000726.1"/>
</dbReference>
<dbReference type="AlphaFoldDB" id="I4ENG0"/>
<dbReference type="PANTHER" id="PTHR33969">
    <property type="entry name" value="SEGREGATION AND CONDENSATION PROTEIN A"/>
    <property type="match status" value="1"/>
</dbReference>
<dbReference type="Pfam" id="PF02616">
    <property type="entry name" value="SMC_ScpA"/>
    <property type="match status" value="1"/>
</dbReference>
<evidence type="ECO:0000256" key="1">
    <source>
        <dbReference type="ARBA" id="ARBA00044777"/>
    </source>
</evidence>
<reference evidence="2 3" key="1">
    <citation type="journal article" date="2012" name="ISME J.">
        <title>Nitrification expanded: discovery, physiology and genomics of a nitrite-oxidizing bacterium from the phylum Chloroflexi.</title>
        <authorList>
            <person name="Sorokin D.Y."/>
            <person name="Lucker S."/>
            <person name="Vejmelkova D."/>
            <person name="Kostrikina N.A."/>
            <person name="Kleerebezem R."/>
            <person name="Rijpstra W.I."/>
            <person name="Damste J.S."/>
            <person name="Le Paslier D."/>
            <person name="Muyzer G."/>
            <person name="Wagner M."/>
            <person name="van Loosdrecht M.C."/>
            <person name="Daims H."/>
        </authorList>
    </citation>
    <scope>NUCLEOTIDE SEQUENCE [LARGE SCALE GENOMIC DNA]</scope>
    <source>
        <strain evidence="3">none</strain>
    </source>
</reference>
<dbReference type="Gene3D" id="1.10.10.580">
    <property type="entry name" value="Structural maintenance of chromosome 1. Chain E"/>
    <property type="match status" value="1"/>
</dbReference>
<dbReference type="Gene3D" id="6.10.250.2410">
    <property type="match status" value="1"/>
</dbReference>
<gene>
    <name evidence="2" type="ORF">NITHO_90007</name>
</gene>
<accession>I4ENG0</accession>